<keyword evidence="4" id="KW-1185">Reference proteome</keyword>
<accession>A0A6J4ZI24</accession>
<dbReference type="GeneID" id="92896240"/>
<dbReference type="InterPro" id="IPR052399">
    <property type="entry name" value="Phage_Baseplate_Assmbl_Protein"/>
</dbReference>
<dbReference type="PANTHER" id="PTHR37829">
    <property type="entry name" value="PHAGE-LIKE ELEMENT PBSX PROTEIN XKDT"/>
    <property type="match status" value="1"/>
</dbReference>
<evidence type="ECO:0000313" key="4">
    <source>
        <dbReference type="Proteomes" id="UP000507979"/>
    </source>
</evidence>
<dbReference type="RefSeq" id="WP_054435194.1">
    <property type="nucleotide sequence ID" value="NZ_CADIJR010000002.1"/>
</dbReference>
<dbReference type="Proteomes" id="UP000507979">
    <property type="component" value="Unassembled WGS sequence"/>
</dbReference>
<organism evidence="3 4">
    <name type="scientific">Achromobacter insuavis</name>
    <dbReference type="NCBI Taxonomy" id="1287735"/>
    <lineage>
        <taxon>Bacteria</taxon>
        <taxon>Pseudomonadati</taxon>
        <taxon>Pseudomonadota</taxon>
        <taxon>Betaproteobacteria</taxon>
        <taxon>Burkholderiales</taxon>
        <taxon>Alcaligenaceae</taxon>
        <taxon>Achromobacter</taxon>
    </lineage>
</organism>
<dbReference type="Pfam" id="PF04865">
    <property type="entry name" value="Baseplate_J"/>
    <property type="match status" value="1"/>
</dbReference>
<dbReference type="Pfam" id="PF26078">
    <property type="entry name" value="Baseplate_J_M"/>
    <property type="match status" value="1"/>
</dbReference>
<gene>
    <name evidence="3" type="ORF">LMG26845_00404</name>
</gene>
<dbReference type="AlphaFoldDB" id="A0A6J4ZI24"/>
<dbReference type="PANTHER" id="PTHR37829:SF3">
    <property type="entry name" value="PROTEIN JAYE-RELATED"/>
    <property type="match status" value="1"/>
</dbReference>
<evidence type="ECO:0000259" key="1">
    <source>
        <dbReference type="Pfam" id="PF04865"/>
    </source>
</evidence>
<proteinExistence type="predicted"/>
<dbReference type="EMBL" id="CADIJR010000002">
    <property type="protein sequence ID" value="CAB3627326.1"/>
    <property type="molecule type" value="Genomic_DNA"/>
</dbReference>
<dbReference type="InterPro" id="IPR058531">
    <property type="entry name" value="Baseplate_J_M"/>
</dbReference>
<dbReference type="InterPro" id="IPR006949">
    <property type="entry name" value="Barrel_Baseplate_J-like"/>
</dbReference>
<feature type="domain" description="Baseplate protein J-like barrel" evidence="1">
    <location>
        <begin position="91"/>
        <end position="168"/>
    </location>
</feature>
<reference evidence="3 4" key="1">
    <citation type="submission" date="2020-04" db="EMBL/GenBank/DDBJ databases">
        <authorList>
            <person name="De Canck E."/>
        </authorList>
    </citation>
    <scope>NUCLEOTIDE SEQUENCE [LARGE SCALE GENOMIC DNA]</scope>
    <source>
        <strain evidence="3 4">LMG 26845</strain>
    </source>
</reference>
<evidence type="ECO:0000313" key="3">
    <source>
        <dbReference type="EMBL" id="CAB3627326.1"/>
    </source>
</evidence>
<sequence length="387" mass="39392">MPFSRPTLSELRNQVLADINATLDGANALLRKAVLRVLGVAQAGLAHLHFGYIDWISKQAVPWTATDEYLAGWGAMKNVFRKDAVAAVISAQFTGTAGVVISAGIEVKRSDGTAYTVDATQAVGEDGKAVVVLRAAGAGAAGNCPAGTPVTLSSTITGLQSTGTVVGAIATGADVESPDAYSERVIAAYQETPHGGNADDYVRWALAVPGVSRAWCSPNGMGAGTVVLRFMMDTAQSQHGGFPQGADGVSQHDQGPDALPRAAVATGDQLVLADALIGLQPVTALVFACAPLDNSLHFKISGLSGAGTATRNAISAALADVLFRTGDARGGTINRNDIEGAINSVSGASGWLLVEVAGTVNGVVTVYPGNVTNLIGQLPTLGGVTYL</sequence>
<evidence type="ECO:0000259" key="2">
    <source>
        <dbReference type="Pfam" id="PF26078"/>
    </source>
</evidence>
<feature type="domain" description="Baseplate J-like central" evidence="2">
    <location>
        <begin position="193"/>
        <end position="290"/>
    </location>
</feature>
<name>A0A6J4ZI24_9BURK</name>
<protein>
    <submittedName>
        <fullName evidence="3">Uncharacterized protein</fullName>
    </submittedName>
</protein>